<gene>
    <name evidence="1" type="ORF">AOXY_G22852</name>
</gene>
<sequence>MAMMHKQVERASVQPSASDGYVMQNHEKHQLPAQTSRSQCNCQPRCHNHYSAKIENRYSSMQYAQQW</sequence>
<evidence type="ECO:0000313" key="1">
    <source>
        <dbReference type="EMBL" id="KAK1159000.1"/>
    </source>
</evidence>
<organism evidence="1 2">
    <name type="scientific">Acipenser oxyrinchus oxyrinchus</name>
    <dbReference type="NCBI Taxonomy" id="40147"/>
    <lineage>
        <taxon>Eukaryota</taxon>
        <taxon>Metazoa</taxon>
        <taxon>Chordata</taxon>
        <taxon>Craniata</taxon>
        <taxon>Vertebrata</taxon>
        <taxon>Euteleostomi</taxon>
        <taxon>Actinopterygii</taxon>
        <taxon>Chondrostei</taxon>
        <taxon>Acipenseriformes</taxon>
        <taxon>Acipenseridae</taxon>
        <taxon>Acipenser</taxon>
    </lineage>
</organism>
<comment type="caution">
    <text evidence="1">The sequence shown here is derived from an EMBL/GenBank/DDBJ whole genome shotgun (WGS) entry which is preliminary data.</text>
</comment>
<dbReference type="AlphaFoldDB" id="A0AAD8FVL8"/>
<reference evidence="1" key="1">
    <citation type="submission" date="2022-02" db="EMBL/GenBank/DDBJ databases">
        <title>Atlantic sturgeon de novo genome assembly.</title>
        <authorList>
            <person name="Stock M."/>
            <person name="Klopp C."/>
            <person name="Guiguen Y."/>
            <person name="Cabau C."/>
            <person name="Parinello H."/>
            <person name="Santidrian Yebra-Pimentel E."/>
            <person name="Kuhl H."/>
            <person name="Dirks R.P."/>
            <person name="Guessner J."/>
            <person name="Wuertz S."/>
            <person name="Du K."/>
            <person name="Schartl M."/>
        </authorList>
    </citation>
    <scope>NUCLEOTIDE SEQUENCE</scope>
    <source>
        <strain evidence="1">STURGEONOMICS-FGT-2020</strain>
        <tissue evidence="1">Whole blood</tissue>
    </source>
</reference>
<protein>
    <submittedName>
        <fullName evidence="1">Uncharacterized protein</fullName>
    </submittedName>
</protein>
<dbReference type="Proteomes" id="UP001230051">
    <property type="component" value="Unassembled WGS sequence"/>
</dbReference>
<accession>A0AAD8FVL8</accession>
<evidence type="ECO:0000313" key="2">
    <source>
        <dbReference type="Proteomes" id="UP001230051"/>
    </source>
</evidence>
<proteinExistence type="predicted"/>
<keyword evidence="2" id="KW-1185">Reference proteome</keyword>
<dbReference type="EMBL" id="JAGXEW010000023">
    <property type="protein sequence ID" value="KAK1159000.1"/>
    <property type="molecule type" value="Genomic_DNA"/>
</dbReference>
<name>A0AAD8FVL8_ACIOX</name>